<dbReference type="Gene3D" id="3.40.50.300">
    <property type="entry name" value="P-loop containing nucleotide triphosphate hydrolases"/>
    <property type="match status" value="1"/>
</dbReference>
<dbReference type="Pfam" id="PF13614">
    <property type="entry name" value="AAA_31"/>
    <property type="match status" value="1"/>
</dbReference>
<feature type="non-terminal residue" evidence="2">
    <location>
        <position position="1"/>
    </location>
</feature>
<dbReference type="AlphaFoldDB" id="X1TT31"/>
<dbReference type="InterPro" id="IPR050678">
    <property type="entry name" value="DNA_Partitioning_ATPase"/>
</dbReference>
<dbReference type="PANTHER" id="PTHR13696:SF52">
    <property type="entry name" value="PARA FAMILY PROTEIN CT_582"/>
    <property type="match status" value="1"/>
</dbReference>
<organism evidence="2">
    <name type="scientific">marine sediment metagenome</name>
    <dbReference type="NCBI Taxonomy" id="412755"/>
    <lineage>
        <taxon>unclassified sequences</taxon>
        <taxon>metagenomes</taxon>
        <taxon>ecological metagenomes</taxon>
    </lineage>
</organism>
<dbReference type="FunFam" id="3.40.50.300:FF:000285">
    <property type="entry name" value="Sporulation initiation inhibitor Soj"/>
    <property type="match status" value="1"/>
</dbReference>
<comment type="caution">
    <text evidence="2">The sequence shown here is derived from an EMBL/GenBank/DDBJ whole genome shotgun (WGS) entry which is preliminary data.</text>
</comment>
<proteinExistence type="predicted"/>
<dbReference type="EMBL" id="BARW01020363">
    <property type="protein sequence ID" value="GAI90735.1"/>
    <property type="molecule type" value="Genomic_DNA"/>
</dbReference>
<dbReference type="InterPro" id="IPR025669">
    <property type="entry name" value="AAA_dom"/>
</dbReference>
<evidence type="ECO:0000259" key="1">
    <source>
        <dbReference type="Pfam" id="PF13614"/>
    </source>
</evidence>
<dbReference type="InterPro" id="IPR027417">
    <property type="entry name" value="P-loop_NTPase"/>
</dbReference>
<dbReference type="SUPFAM" id="SSF52540">
    <property type="entry name" value="P-loop containing nucleoside triphosphate hydrolases"/>
    <property type="match status" value="1"/>
</dbReference>
<protein>
    <recommendedName>
        <fullName evidence="1">AAA domain-containing protein</fullName>
    </recommendedName>
</protein>
<evidence type="ECO:0000313" key="2">
    <source>
        <dbReference type="EMBL" id="GAI90735.1"/>
    </source>
</evidence>
<dbReference type="PANTHER" id="PTHR13696">
    <property type="entry name" value="P-LOOP CONTAINING NUCLEOSIDE TRIPHOSPHATE HYDROLASE"/>
    <property type="match status" value="1"/>
</dbReference>
<name>X1TT31_9ZZZZ</name>
<dbReference type="CDD" id="cd02042">
    <property type="entry name" value="ParAB_family"/>
    <property type="match status" value="1"/>
</dbReference>
<gene>
    <name evidence="2" type="ORF">S12H4_34422</name>
</gene>
<accession>X1TT31</accession>
<feature type="domain" description="AAA" evidence="1">
    <location>
        <begin position="1"/>
        <end position="136"/>
    </location>
</feature>
<sequence>PQGNATTSLGINPSSVEPSLYDVILGGCMDDKFILETEIPMLNLIGANPDLFGAEVEMFSKNNKEYLLHNVLAQFKDKYDYIFIDCPPSLGFLTLNALTAADFFLVPLQCEYLAMEGLTQLLNTVRLVKKGLNPSLIMMGILLTMFDQRNNLSHQVADEVRRHFGDSVFHAVIPRNVSLSEASSHGKPIILYDIQSKGAQSYLELAKEIILKGGDKGGQA</sequence>
<reference evidence="2" key="1">
    <citation type="journal article" date="2014" name="Front. Microbiol.">
        <title>High frequency of phylogenetically diverse reductive dehalogenase-homologous genes in deep subseafloor sedimentary metagenomes.</title>
        <authorList>
            <person name="Kawai M."/>
            <person name="Futagami T."/>
            <person name="Toyoda A."/>
            <person name="Takaki Y."/>
            <person name="Nishi S."/>
            <person name="Hori S."/>
            <person name="Arai W."/>
            <person name="Tsubouchi T."/>
            <person name="Morono Y."/>
            <person name="Uchiyama I."/>
            <person name="Ito T."/>
            <person name="Fujiyama A."/>
            <person name="Inagaki F."/>
            <person name="Takami H."/>
        </authorList>
    </citation>
    <scope>NUCLEOTIDE SEQUENCE</scope>
    <source>
        <strain evidence="2">Expedition CK06-06</strain>
    </source>
</reference>